<evidence type="ECO:0000313" key="3">
    <source>
        <dbReference type="EMBL" id="KAF2833813.1"/>
    </source>
</evidence>
<evidence type="ECO:0000259" key="2">
    <source>
        <dbReference type="PROSITE" id="PS50053"/>
    </source>
</evidence>
<feature type="region of interest" description="Disordered" evidence="1">
    <location>
        <begin position="382"/>
        <end position="402"/>
    </location>
</feature>
<gene>
    <name evidence="3" type="ORF">CC86DRAFT_415799</name>
</gene>
<dbReference type="InterPro" id="IPR029071">
    <property type="entry name" value="Ubiquitin-like_domsf"/>
</dbReference>
<evidence type="ECO:0000256" key="1">
    <source>
        <dbReference type="SAM" id="MobiDB-lite"/>
    </source>
</evidence>
<dbReference type="Gene3D" id="3.10.20.90">
    <property type="entry name" value="Phosphatidylinositol 3-kinase Catalytic Subunit, Chain A, domain 1"/>
    <property type="match status" value="1"/>
</dbReference>
<feature type="domain" description="Ubiquitin-like" evidence="2">
    <location>
        <begin position="195"/>
        <end position="254"/>
    </location>
</feature>
<dbReference type="OrthoDB" id="428577at2759"/>
<dbReference type="SUPFAM" id="SSF54236">
    <property type="entry name" value="Ubiquitin-like"/>
    <property type="match status" value="1"/>
</dbReference>
<keyword evidence="4" id="KW-1185">Reference proteome</keyword>
<dbReference type="EMBL" id="MU006216">
    <property type="protein sequence ID" value="KAF2833813.1"/>
    <property type="molecule type" value="Genomic_DNA"/>
</dbReference>
<evidence type="ECO:0000313" key="4">
    <source>
        <dbReference type="Proteomes" id="UP000799424"/>
    </source>
</evidence>
<dbReference type="InterPro" id="IPR000626">
    <property type="entry name" value="Ubiquitin-like_dom"/>
</dbReference>
<name>A0A6A7AKY1_9PLEO</name>
<accession>A0A6A7AKY1</accession>
<proteinExistence type="predicted"/>
<dbReference type="PROSITE" id="PS50053">
    <property type="entry name" value="UBIQUITIN_2"/>
    <property type="match status" value="1"/>
</dbReference>
<sequence>MSNGLSCNVVNNVIVLDDDLRISFLRNIQVPDNDAADFLPPDLSIFPLERVSQYAKKLPKAMADKRGLFFPMYQREAMWIDFESKNSHLIKVFVGGVNAISGEPAVETPATKLRRQNKLAQTSNDGKATTRGLQDYVATPEQPWLDAIATTEGTVRQFVAMPQGSGYSVEAQITGQEVTGGFQFEVTPFDTKQYMTVYVKNPSCLAKQYRLRTDCMVEDLKQIVVPHVGAGPDQQRLYFCEAQMEDGRTLASYGQNTIIVLFRLRGSTQKAPLIKEMGVAPGSKIRQSIKLDTYPNAWLPNRTTVFNVQILNTASFKHVIGREPPPISIDATTYAAHGYPFFELYEEKSDISGNFDSVKSIVQMEDKVEDEVQINVKQIAHGQEVGKTENEGPTELTNPAGPNAECQHGTLVHTVHVNCILM</sequence>
<organism evidence="3 4">
    <name type="scientific">Ophiobolus disseminans</name>
    <dbReference type="NCBI Taxonomy" id="1469910"/>
    <lineage>
        <taxon>Eukaryota</taxon>
        <taxon>Fungi</taxon>
        <taxon>Dikarya</taxon>
        <taxon>Ascomycota</taxon>
        <taxon>Pezizomycotina</taxon>
        <taxon>Dothideomycetes</taxon>
        <taxon>Pleosporomycetidae</taxon>
        <taxon>Pleosporales</taxon>
        <taxon>Pleosporineae</taxon>
        <taxon>Phaeosphaeriaceae</taxon>
        <taxon>Ophiobolus</taxon>
    </lineage>
</organism>
<reference evidence="3" key="1">
    <citation type="journal article" date="2020" name="Stud. Mycol.">
        <title>101 Dothideomycetes genomes: a test case for predicting lifestyles and emergence of pathogens.</title>
        <authorList>
            <person name="Haridas S."/>
            <person name="Albert R."/>
            <person name="Binder M."/>
            <person name="Bloem J."/>
            <person name="Labutti K."/>
            <person name="Salamov A."/>
            <person name="Andreopoulos B."/>
            <person name="Baker S."/>
            <person name="Barry K."/>
            <person name="Bills G."/>
            <person name="Bluhm B."/>
            <person name="Cannon C."/>
            <person name="Castanera R."/>
            <person name="Culley D."/>
            <person name="Daum C."/>
            <person name="Ezra D."/>
            <person name="Gonzalez J."/>
            <person name="Henrissat B."/>
            <person name="Kuo A."/>
            <person name="Liang C."/>
            <person name="Lipzen A."/>
            <person name="Lutzoni F."/>
            <person name="Magnuson J."/>
            <person name="Mondo S."/>
            <person name="Nolan M."/>
            <person name="Ohm R."/>
            <person name="Pangilinan J."/>
            <person name="Park H.-J."/>
            <person name="Ramirez L."/>
            <person name="Alfaro M."/>
            <person name="Sun H."/>
            <person name="Tritt A."/>
            <person name="Yoshinaga Y."/>
            <person name="Zwiers L.-H."/>
            <person name="Turgeon B."/>
            <person name="Goodwin S."/>
            <person name="Spatafora J."/>
            <person name="Crous P."/>
            <person name="Grigoriev I."/>
        </authorList>
    </citation>
    <scope>NUCLEOTIDE SEQUENCE</scope>
    <source>
        <strain evidence="3">CBS 113818</strain>
    </source>
</reference>
<dbReference type="AlphaFoldDB" id="A0A6A7AKY1"/>
<dbReference type="Proteomes" id="UP000799424">
    <property type="component" value="Unassembled WGS sequence"/>
</dbReference>
<protein>
    <recommendedName>
        <fullName evidence="2">Ubiquitin-like domain-containing protein</fullName>
    </recommendedName>
</protein>